<feature type="transmembrane region" description="Helical" evidence="2">
    <location>
        <begin position="54"/>
        <end position="71"/>
    </location>
</feature>
<organism evidence="3 4">
    <name type="scientific">Streptomyces coeruleofuscus</name>
    <dbReference type="NCBI Taxonomy" id="66879"/>
    <lineage>
        <taxon>Bacteria</taxon>
        <taxon>Bacillati</taxon>
        <taxon>Actinomycetota</taxon>
        <taxon>Actinomycetes</taxon>
        <taxon>Kitasatosporales</taxon>
        <taxon>Streptomycetaceae</taxon>
        <taxon>Streptomyces</taxon>
    </lineage>
</organism>
<evidence type="ECO:0000313" key="4">
    <source>
        <dbReference type="Proteomes" id="UP001499986"/>
    </source>
</evidence>
<feature type="transmembrane region" description="Helical" evidence="2">
    <location>
        <begin position="162"/>
        <end position="184"/>
    </location>
</feature>
<reference evidence="3 4" key="1">
    <citation type="journal article" date="2019" name="Int. J. Syst. Evol. Microbiol.">
        <title>The Global Catalogue of Microorganisms (GCM) 10K type strain sequencing project: providing services to taxonomists for standard genome sequencing and annotation.</title>
        <authorList>
            <consortium name="The Broad Institute Genomics Platform"/>
            <consortium name="The Broad Institute Genome Sequencing Center for Infectious Disease"/>
            <person name="Wu L."/>
            <person name="Ma J."/>
        </authorList>
    </citation>
    <scope>NUCLEOTIDE SEQUENCE [LARGE SCALE GENOMIC DNA]</scope>
    <source>
        <strain evidence="3 4">JCM 4358</strain>
    </source>
</reference>
<accession>A0ABN3HVU3</accession>
<dbReference type="RefSeq" id="WP_086843997.1">
    <property type="nucleotide sequence ID" value="NZ_BAAASE010000002.1"/>
</dbReference>
<gene>
    <name evidence="3" type="ORF">GCM10010255_16630</name>
</gene>
<evidence type="ECO:0008006" key="5">
    <source>
        <dbReference type="Google" id="ProtNLM"/>
    </source>
</evidence>
<feature type="transmembrane region" description="Helical" evidence="2">
    <location>
        <begin position="83"/>
        <end position="104"/>
    </location>
</feature>
<feature type="transmembrane region" description="Helical" evidence="2">
    <location>
        <begin position="25"/>
        <end position="48"/>
    </location>
</feature>
<feature type="transmembrane region" description="Helical" evidence="2">
    <location>
        <begin position="124"/>
        <end position="150"/>
    </location>
</feature>
<evidence type="ECO:0000256" key="1">
    <source>
        <dbReference type="SAM" id="MobiDB-lite"/>
    </source>
</evidence>
<protein>
    <recommendedName>
        <fullName evidence="5">DUF998 domain-containing protein</fullName>
    </recommendedName>
</protein>
<sequence length="354" mass="38092">MKTPPDPPTATDADQVSSGGRRHRVAPVVTLFLMAPLLGEVVGAALRLSYFVEPLRVVSILCFYGAGVVLVREIAQRLRLNGWGMVLLGVAYALIEEGLALQTIFNPQGMDGETMYGRAAGVNWFWAVLVCGYHVVWSVLIPIGVVHILFPRESGSPWLSPRKLPVFGGVFALGTALFALISLLRSDFRLSVVEIGAVLAIVGSLIGAASRCRARDTPRVPRRLPGTVRAGWTGFGFGLVWFAFHLMAFIGGGIPFVWWVLAAVLVAIAAAVIVARWMRHGWTARHQLAASFGAVLAAGLFGLLLVSLGDRLVDVVFEVIVIGGLVAGYVWIHSASGREGRTHGRKRSLSEPPE</sequence>
<dbReference type="EMBL" id="BAAASE010000002">
    <property type="protein sequence ID" value="GAA2389031.1"/>
    <property type="molecule type" value="Genomic_DNA"/>
</dbReference>
<feature type="transmembrane region" description="Helical" evidence="2">
    <location>
        <begin position="230"/>
        <end position="250"/>
    </location>
</feature>
<keyword evidence="2" id="KW-0472">Membrane</keyword>
<name>A0ABN3HVU3_9ACTN</name>
<evidence type="ECO:0000256" key="2">
    <source>
        <dbReference type="SAM" id="Phobius"/>
    </source>
</evidence>
<proteinExistence type="predicted"/>
<feature type="transmembrane region" description="Helical" evidence="2">
    <location>
        <begin position="256"/>
        <end position="277"/>
    </location>
</feature>
<dbReference type="Proteomes" id="UP001499986">
    <property type="component" value="Unassembled WGS sequence"/>
</dbReference>
<evidence type="ECO:0000313" key="3">
    <source>
        <dbReference type="EMBL" id="GAA2389031.1"/>
    </source>
</evidence>
<keyword evidence="2" id="KW-1133">Transmembrane helix</keyword>
<feature type="region of interest" description="Disordered" evidence="1">
    <location>
        <begin position="1"/>
        <end position="21"/>
    </location>
</feature>
<keyword evidence="2" id="KW-0812">Transmembrane</keyword>
<feature type="transmembrane region" description="Helical" evidence="2">
    <location>
        <begin position="190"/>
        <end position="209"/>
    </location>
</feature>
<feature type="transmembrane region" description="Helical" evidence="2">
    <location>
        <begin position="289"/>
        <end position="309"/>
    </location>
</feature>
<keyword evidence="4" id="KW-1185">Reference proteome</keyword>
<comment type="caution">
    <text evidence="3">The sequence shown here is derived from an EMBL/GenBank/DDBJ whole genome shotgun (WGS) entry which is preliminary data.</text>
</comment>
<feature type="transmembrane region" description="Helical" evidence="2">
    <location>
        <begin position="315"/>
        <end position="332"/>
    </location>
</feature>